<dbReference type="InterPro" id="IPR007863">
    <property type="entry name" value="Peptidase_M16_C"/>
</dbReference>
<dbReference type="SUPFAM" id="SSF63411">
    <property type="entry name" value="LuxS/MPP-like metallohydrolase"/>
    <property type="match status" value="3"/>
</dbReference>
<dbReference type="Pfam" id="PF00675">
    <property type="entry name" value="Peptidase_M16"/>
    <property type="match status" value="1"/>
</dbReference>
<dbReference type="EMBL" id="CASHTH010000723">
    <property type="protein sequence ID" value="CAI8006811.1"/>
    <property type="molecule type" value="Genomic_DNA"/>
</dbReference>
<feature type="domain" description="Peptidase M16 N-terminal" evidence="1">
    <location>
        <begin position="439"/>
        <end position="539"/>
    </location>
</feature>
<dbReference type="GO" id="GO:0046872">
    <property type="term" value="F:metal ion binding"/>
    <property type="evidence" value="ECO:0007669"/>
    <property type="project" value="InterPro"/>
</dbReference>
<comment type="caution">
    <text evidence="3">The sequence shown here is derived from an EMBL/GenBank/DDBJ whole genome shotgun (WGS) entry which is preliminary data.</text>
</comment>
<accession>A0AA35RA18</accession>
<dbReference type="Pfam" id="PF05193">
    <property type="entry name" value="Peptidase_M16_C"/>
    <property type="match status" value="1"/>
</dbReference>
<dbReference type="PANTHER" id="PTHR11851:SF224">
    <property type="entry name" value="PROCESSING PROTEASE"/>
    <property type="match status" value="1"/>
</dbReference>
<dbReference type="GO" id="GO:0008233">
    <property type="term" value="F:peptidase activity"/>
    <property type="evidence" value="ECO:0007669"/>
    <property type="project" value="UniProtKB-KW"/>
</dbReference>
<dbReference type="GO" id="GO:0006508">
    <property type="term" value="P:proteolysis"/>
    <property type="evidence" value="ECO:0007669"/>
    <property type="project" value="UniProtKB-KW"/>
</dbReference>
<dbReference type="InterPro" id="IPR050361">
    <property type="entry name" value="MPP/UQCRC_Complex"/>
</dbReference>
<feature type="domain" description="Peptidase M16 C-terminal" evidence="2">
    <location>
        <begin position="181"/>
        <end position="325"/>
    </location>
</feature>
<keyword evidence="3" id="KW-0378">Hydrolase</keyword>
<sequence>MIPASTLERMGIAPARSRRLRIANGERVEYQTALAYFETGGFEGEARVVFGPEGLYLLGATALEDMLLVVDPIGKRLVPEEALLMKFVDGHHRLRAAQALQRYGRHPHEDHTIPLVAVNVWYHVGSKNEEMGRTGFAHLFEHVIPNYLELALWLEADRRGFLLDGLDQQKFDLQDEDLTRSLDDVKNFFQRFYGPSNASLAIAGDFRADEALELVNGYFGDLPPGESVPRIERQDSLLSGRVDIEMRDKVTLPRLYIAWPAPPEGHPDDAPLELYQAVMSDGLSSRLHRSLVYEKQIAQHAFIRYVPSEIAGQLLVQVTAAEGHSLDEFARIGGFGGRADQLNHFNIIESNRWMYQHQLRRTLAYAVAARGYPAVAQAYVGDNRVRLRVLPDTPLSAASTTIDRNIMPPPSKEPAFTPPLPTRDRLPNGMGVTVVEQRGMPIVAFGVLLGTGASADPADLPGLAGLVGDMLPEGAAGKPSQQIANEFEFIGARLSVDSRREYSLLSTETLAKHWGSALEMMGEVMLSPDFPQHELDRVRREQPFHLFLSP</sequence>
<evidence type="ECO:0000259" key="1">
    <source>
        <dbReference type="Pfam" id="PF00675"/>
    </source>
</evidence>
<gene>
    <name evidence="3" type="ORF">GBAR_LOCUS4916</name>
</gene>
<protein>
    <submittedName>
        <fullName evidence="3">Uncharacterized zinc protease y4wA</fullName>
    </submittedName>
</protein>
<dbReference type="PANTHER" id="PTHR11851">
    <property type="entry name" value="METALLOPROTEASE"/>
    <property type="match status" value="1"/>
</dbReference>
<dbReference type="InterPro" id="IPR011249">
    <property type="entry name" value="Metalloenz_LuxS/M16"/>
</dbReference>
<keyword evidence="3" id="KW-0645">Protease</keyword>
<evidence type="ECO:0000313" key="4">
    <source>
        <dbReference type="Proteomes" id="UP001174909"/>
    </source>
</evidence>
<organism evidence="3 4">
    <name type="scientific">Geodia barretti</name>
    <name type="common">Barrett's horny sponge</name>
    <dbReference type="NCBI Taxonomy" id="519541"/>
    <lineage>
        <taxon>Eukaryota</taxon>
        <taxon>Metazoa</taxon>
        <taxon>Porifera</taxon>
        <taxon>Demospongiae</taxon>
        <taxon>Heteroscleromorpha</taxon>
        <taxon>Tetractinellida</taxon>
        <taxon>Astrophorina</taxon>
        <taxon>Geodiidae</taxon>
        <taxon>Geodia</taxon>
    </lineage>
</organism>
<evidence type="ECO:0000313" key="3">
    <source>
        <dbReference type="EMBL" id="CAI8006811.1"/>
    </source>
</evidence>
<proteinExistence type="predicted"/>
<dbReference type="InterPro" id="IPR011765">
    <property type="entry name" value="Pept_M16_N"/>
</dbReference>
<name>A0AA35RA18_GEOBA</name>
<evidence type="ECO:0000259" key="2">
    <source>
        <dbReference type="Pfam" id="PF05193"/>
    </source>
</evidence>
<dbReference type="AlphaFoldDB" id="A0AA35RA18"/>
<dbReference type="Gene3D" id="3.30.830.10">
    <property type="entry name" value="Metalloenzyme, LuxS/M16 peptidase-like"/>
    <property type="match status" value="4"/>
</dbReference>
<keyword evidence="4" id="KW-1185">Reference proteome</keyword>
<dbReference type="Proteomes" id="UP001174909">
    <property type="component" value="Unassembled WGS sequence"/>
</dbReference>
<reference evidence="3" key="1">
    <citation type="submission" date="2023-03" db="EMBL/GenBank/DDBJ databases">
        <authorList>
            <person name="Steffen K."/>
            <person name="Cardenas P."/>
        </authorList>
    </citation>
    <scope>NUCLEOTIDE SEQUENCE</scope>
</reference>